<name>A0ABQ0EGQ0_APOSI</name>
<proteinExistence type="predicted"/>
<protein>
    <submittedName>
        <fullName evidence="1">Uncharacterized protein</fullName>
    </submittedName>
</protein>
<dbReference type="EMBL" id="BAAFST010000002">
    <property type="protein sequence ID" value="GAB1286050.1"/>
    <property type="molecule type" value="Genomic_DNA"/>
</dbReference>
<comment type="caution">
    <text evidence="1">The sequence shown here is derived from an EMBL/GenBank/DDBJ whole genome shotgun (WGS) entry which is preliminary data.</text>
</comment>
<keyword evidence="2" id="KW-1185">Reference proteome</keyword>
<reference evidence="1 2" key="1">
    <citation type="submission" date="2024-08" db="EMBL/GenBank/DDBJ databases">
        <title>The draft genome of Apodemus speciosus.</title>
        <authorList>
            <person name="Nabeshima K."/>
            <person name="Suzuki S."/>
            <person name="Onuma M."/>
        </authorList>
    </citation>
    <scope>NUCLEOTIDE SEQUENCE [LARGE SCALE GENOMIC DNA]</scope>
    <source>
        <strain evidence="1">IB14-021</strain>
    </source>
</reference>
<evidence type="ECO:0000313" key="1">
    <source>
        <dbReference type="EMBL" id="GAB1286050.1"/>
    </source>
</evidence>
<organism evidence="1 2">
    <name type="scientific">Apodemus speciosus</name>
    <name type="common">Large Japanese field mouse</name>
    <dbReference type="NCBI Taxonomy" id="105296"/>
    <lineage>
        <taxon>Eukaryota</taxon>
        <taxon>Metazoa</taxon>
        <taxon>Chordata</taxon>
        <taxon>Craniata</taxon>
        <taxon>Vertebrata</taxon>
        <taxon>Euteleostomi</taxon>
        <taxon>Mammalia</taxon>
        <taxon>Eutheria</taxon>
        <taxon>Euarchontoglires</taxon>
        <taxon>Glires</taxon>
        <taxon>Rodentia</taxon>
        <taxon>Myomorpha</taxon>
        <taxon>Muroidea</taxon>
        <taxon>Muridae</taxon>
        <taxon>Murinae</taxon>
        <taxon>Apodemus</taxon>
    </lineage>
</organism>
<sequence>MEGKRHLLVALLRHWDLELEDLEEPLLLLLLLPQA</sequence>
<dbReference type="Proteomes" id="UP001623349">
    <property type="component" value="Unassembled WGS sequence"/>
</dbReference>
<gene>
    <name evidence="1" type="ORF">APTSU1_000128000</name>
</gene>
<accession>A0ABQ0EGQ0</accession>
<evidence type="ECO:0000313" key="2">
    <source>
        <dbReference type="Proteomes" id="UP001623349"/>
    </source>
</evidence>